<dbReference type="EMBL" id="OR481006">
    <property type="protein sequence ID" value="WNO47442.1"/>
    <property type="molecule type" value="Genomic_DNA"/>
</dbReference>
<reference evidence="1" key="1">
    <citation type="submission" date="2023-08" db="EMBL/GenBank/DDBJ databases">
        <authorList>
            <person name="Nazir A."/>
        </authorList>
    </citation>
    <scope>NUCLEOTIDE SEQUENCE</scope>
</reference>
<dbReference type="EC" id="2.7.7.7" evidence="1"/>
<dbReference type="GO" id="GO:0003887">
    <property type="term" value="F:DNA-directed DNA polymerase activity"/>
    <property type="evidence" value="ECO:0007669"/>
    <property type="project" value="UniProtKB-EC"/>
</dbReference>
<protein>
    <submittedName>
        <fullName evidence="1">DNA polymerase</fullName>
        <ecNumber evidence="1">2.7.7.7</ecNumber>
    </submittedName>
</protein>
<proteinExistence type="predicted"/>
<organism evidence="1">
    <name type="scientific">Staphylococcus phage vB_VibM_10AMN12</name>
    <dbReference type="NCBI Taxonomy" id="3076785"/>
    <lineage>
        <taxon>Viruses</taxon>
        <taxon>Duplodnaviria</taxon>
        <taxon>Heunggongvirae</taxon>
        <taxon>Uroviricota</taxon>
        <taxon>Caudoviricetes</taxon>
    </lineage>
</organism>
<dbReference type="Gene3D" id="3.30.420.10">
    <property type="entry name" value="Ribonuclease H-like superfamily/Ribonuclease H"/>
    <property type="match status" value="1"/>
</dbReference>
<sequence>MLTKEELQKYTNLPVYGDIETVGLWDSVKTVEDVHVIGGIVDDPDTGEEKVLLFHNRPDLCNTKIIDPYDEKEYTIPERAGDLITGFRWWYQVGRSDKGYLSIHNAAQFDKAIVEKVMPKCVIPNEKWEDTFIYSKIQYFDRPCPKGAKSPHGLAAYALRMGIHKPEITDYTKMDTLMLHRIVEDFKAQKYASQYLKKEREMCKQKLGVDFEDSYKLEFEYAITCQKQEAYGAAVDKEHMLKCVENWDKRLHELEGLIEPMLPPTVKPQGQKVTRKEMAIALGFPEKITDKMVEPTELVNRSGEQVEVKIKPYYKPSTNFHTTKKVNQYSGFHISYGDSPTFIKKNELTSWIKENYPDTKPKEWDIQKEIKETLLLNKNTCDYFEVNPEDTHIISGPFTRVKFEDSKLTQHEVVKGMLIKGGIKFAEEWNLKKDVNGQIVKAEYDTVVSYPTKALPEHQIHFPVKKGEAMVTSPKFGEKEYQQLETEDGKMVGEYNTTMHRRRFLLNPKDPDEKGLIANIREDGRIPCGVNNSSTGTLRS</sequence>
<dbReference type="GO" id="GO:0003676">
    <property type="term" value="F:nucleic acid binding"/>
    <property type="evidence" value="ECO:0007669"/>
    <property type="project" value="InterPro"/>
</dbReference>
<keyword evidence="1" id="KW-0808">Transferase</keyword>
<accession>A0AA96R6K6</accession>
<dbReference type="SUPFAM" id="SSF53098">
    <property type="entry name" value="Ribonuclease H-like"/>
    <property type="match status" value="1"/>
</dbReference>
<evidence type="ECO:0000313" key="1">
    <source>
        <dbReference type="EMBL" id="WNO47442.1"/>
    </source>
</evidence>
<dbReference type="InterPro" id="IPR036397">
    <property type="entry name" value="RNaseH_sf"/>
</dbReference>
<keyword evidence="1" id="KW-0548">Nucleotidyltransferase</keyword>
<dbReference type="InterPro" id="IPR012337">
    <property type="entry name" value="RNaseH-like_sf"/>
</dbReference>
<name>A0AA96R6K6_9CAUD</name>